<gene>
    <name evidence="2" type="ORF">DMT42_09595</name>
</gene>
<keyword evidence="3" id="KW-1185">Reference proteome</keyword>
<dbReference type="AlphaFoldDB" id="A0A2U9NZ89"/>
<proteinExistence type="predicted"/>
<accession>A0A2U9NZ89</accession>
<dbReference type="Gene3D" id="3.40.390.10">
    <property type="entry name" value="Collagenase (Catalytic Domain)"/>
    <property type="match status" value="1"/>
</dbReference>
<reference evidence="2 3" key="1">
    <citation type="submission" date="2018-06" db="EMBL/GenBank/DDBJ databases">
        <title>The complete genome sequence of a nosiheptide producer Streptomyces actuosus ATCC 25421: deducing the ability of producing a new class III lantibiotics.</title>
        <authorList>
            <person name="Liu W."/>
            <person name="Sun F."/>
            <person name="Hu Y."/>
        </authorList>
    </citation>
    <scope>NUCLEOTIDE SEQUENCE [LARGE SCALE GENOMIC DNA]</scope>
    <source>
        <strain evidence="2 3">ATCC 25421</strain>
    </source>
</reference>
<evidence type="ECO:0008006" key="4">
    <source>
        <dbReference type="Google" id="ProtNLM"/>
    </source>
</evidence>
<organism evidence="2 3">
    <name type="scientific">Streptomyces actuosus</name>
    <dbReference type="NCBI Taxonomy" id="1885"/>
    <lineage>
        <taxon>Bacteria</taxon>
        <taxon>Bacillati</taxon>
        <taxon>Actinomycetota</taxon>
        <taxon>Actinomycetes</taxon>
        <taxon>Kitasatosporales</taxon>
        <taxon>Streptomycetaceae</taxon>
        <taxon>Streptomyces</taxon>
    </lineage>
</organism>
<evidence type="ECO:0000256" key="1">
    <source>
        <dbReference type="SAM" id="SignalP"/>
    </source>
</evidence>
<evidence type="ECO:0000313" key="3">
    <source>
        <dbReference type="Proteomes" id="UP000247634"/>
    </source>
</evidence>
<feature type="chain" id="PRO_5015853363" description="Peptidase M10 metallopeptidase domain-containing protein" evidence="1">
    <location>
        <begin position="28"/>
        <end position="245"/>
    </location>
</feature>
<dbReference type="InterPro" id="IPR024079">
    <property type="entry name" value="MetalloPept_cat_dom_sf"/>
</dbReference>
<keyword evidence="1" id="KW-0732">Signal</keyword>
<dbReference type="OrthoDB" id="4297752at2"/>
<dbReference type="RefSeq" id="WP_110627466.1">
    <property type="nucleotide sequence ID" value="NZ_CP029788.1"/>
</dbReference>
<dbReference type="EMBL" id="CP029788">
    <property type="protein sequence ID" value="AWT42543.1"/>
    <property type="molecule type" value="Genomic_DNA"/>
</dbReference>
<feature type="signal peptide" evidence="1">
    <location>
        <begin position="1"/>
        <end position="27"/>
    </location>
</feature>
<dbReference type="SUPFAM" id="SSF55486">
    <property type="entry name" value="Metalloproteases ('zincins'), catalytic domain"/>
    <property type="match status" value="1"/>
</dbReference>
<name>A0A2U9NZ89_STRAS</name>
<evidence type="ECO:0000313" key="2">
    <source>
        <dbReference type="EMBL" id="AWT42543.1"/>
    </source>
</evidence>
<protein>
    <recommendedName>
        <fullName evidence="4">Peptidase M10 metallopeptidase domain-containing protein</fullName>
    </recommendedName>
</protein>
<sequence>MHASARHALPILVAALLLALTPGRAHAAGLIYSGPGWRIATEDGIHSLSPRQYLFTFADTASRTRLTPYAQAVAEQLTAVTGTTFTVTTTIETPPAVGSCPAEHHMILGVKYRPTGAQGMSRAWNCYTNRPGQPDYHAAWGGWTWIDSEYWYANWFSTNATVNTARIKNAITHEIGHLVGLAHPNTDVDGDGLVEDYECVRTTYGYLPVMCAPGLGGYDTADGGGDFTSKDTPGLRQLVANYGLG</sequence>
<dbReference type="GO" id="GO:0008237">
    <property type="term" value="F:metallopeptidase activity"/>
    <property type="evidence" value="ECO:0007669"/>
    <property type="project" value="InterPro"/>
</dbReference>
<dbReference type="Proteomes" id="UP000247634">
    <property type="component" value="Chromosome"/>
</dbReference>
<dbReference type="KEGG" id="sact:DMT42_09595"/>